<organism evidence="1 2">
    <name type="scientific">Aureitalea marina</name>
    <dbReference type="NCBI Taxonomy" id="930804"/>
    <lineage>
        <taxon>Bacteria</taxon>
        <taxon>Pseudomonadati</taxon>
        <taxon>Bacteroidota</taxon>
        <taxon>Flavobacteriia</taxon>
        <taxon>Flavobacteriales</taxon>
        <taxon>Flavobacteriaceae</taxon>
        <taxon>Aureitalea</taxon>
    </lineage>
</organism>
<reference evidence="1 2" key="1">
    <citation type="submission" date="2016-11" db="EMBL/GenBank/DDBJ databases">
        <title>Trade-off between light-utilization and light-protection in marine flavobacteria.</title>
        <authorList>
            <person name="Kumagai Y."/>
        </authorList>
    </citation>
    <scope>NUCLEOTIDE SEQUENCE [LARGE SCALE GENOMIC DNA]</scope>
    <source>
        <strain evidence="1 2">NBRC 107741</strain>
    </source>
</reference>
<comment type="caution">
    <text evidence="1">The sequence shown here is derived from an EMBL/GenBank/DDBJ whole genome shotgun (WGS) entry which is preliminary data.</text>
</comment>
<evidence type="ECO:0000313" key="1">
    <source>
        <dbReference type="EMBL" id="PQB04261.1"/>
    </source>
</evidence>
<dbReference type="Pfam" id="PF09411">
    <property type="entry name" value="PagL"/>
    <property type="match status" value="1"/>
</dbReference>
<dbReference type="InterPro" id="IPR018550">
    <property type="entry name" value="Lipid-A_deacylase-rel"/>
</dbReference>
<sequence length="416" mass="48172">MIRQLTYLLLILPFCLLGQETENQSTFFWTPEIMIGQSAEANEDFPERSLQWQALVNLSWSNSQNQQEWAQRLKGPLVGLSIGYTNYGNNRELGGSYSLLPFIEFNVFNQRRLTVLAAMGISYFDTKFDAVTNPNNRAITTDLVWSFKTFMYYRLLQSQRINWKIGVGYNHHSNGHTRLPNQGINSFLLSVSAEIDPAEDRTEPWEQFDRSRYSIFSGRAGYGINVLSEAFNDKKPVYSVMVEYGKVYNNTWKWTAGIFYRFYQHYYDYINDEESLVQPGREFESFTSAPGWNASNIGIMGSGEVLLNHVGIEVGIGLNIHKPAYKIDWRINQGWDNTPADIPEFWQLGEFDTKFRLKHAVATRLGLKYYLWPTKEFRNNNLYIAFHINANLGQADYTEVSLGYIHQFDLIKGEKN</sequence>
<evidence type="ECO:0000313" key="2">
    <source>
        <dbReference type="Proteomes" id="UP000239800"/>
    </source>
</evidence>
<keyword evidence="2" id="KW-1185">Reference proteome</keyword>
<gene>
    <name evidence="1" type="ORF">BST85_04590</name>
</gene>
<dbReference type="Proteomes" id="UP000239800">
    <property type="component" value="Unassembled WGS sequence"/>
</dbReference>
<protein>
    <recommendedName>
        <fullName evidence="3">Deacylase</fullName>
    </recommendedName>
</protein>
<proteinExistence type="predicted"/>
<name>A0A2S7KNR6_9FLAO</name>
<dbReference type="OrthoDB" id="627554at2"/>
<dbReference type="EMBL" id="MQUB01000001">
    <property type="protein sequence ID" value="PQB04261.1"/>
    <property type="molecule type" value="Genomic_DNA"/>
</dbReference>
<accession>A0A2S7KNR6</accession>
<dbReference type="AlphaFoldDB" id="A0A2S7KNR6"/>
<dbReference type="RefSeq" id="WP_104812190.1">
    <property type="nucleotide sequence ID" value="NZ_MQUB01000001.1"/>
</dbReference>
<dbReference type="Gene3D" id="2.40.160.20">
    <property type="match status" value="1"/>
</dbReference>
<evidence type="ECO:0008006" key="3">
    <source>
        <dbReference type="Google" id="ProtNLM"/>
    </source>
</evidence>